<dbReference type="PRINTS" id="PR00321">
    <property type="entry name" value="GPROTEING"/>
</dbReference>
<comment type="caution">
    <text evidence="7">The sequence shown here is derived from an EMBL/GenBank/DDBJ whole genome shotgun (WGS) entry which is preliminary data.</text>
</comment>
<evidence type="ECO:0000256" key="5">
    <source>
        <dbReference type="RuleBase" id="RU004973"/>
    </source>
</evidence>
<feature type="domain" description="G protein gamma" evidence="6">
    <location>
        <begin position="44"/>
        <end position="122"/>
    </location>
</feature>
<feature type="domain" description="G protein gamma" evidence="6">
    <location>
        <begin position="155"/>
        <end position="213"/>
    </location>
</feature>
<keyword evidence="3 5" id="KW-0472">Membrane</keyword>
<dbReference type="PANTHER" id="PTHR13809">
    <property type="entry name" value="GUANINE NUCLEOTIDE-BINDING PROTEIN GAMMA SUBUNIT"/>
    <property type="match status" value="1"/>
</dbReference>
<comment type="function">
    <text evidence="5">Guanine nucleotide-binding proteins (G proteins) are involved as a modulator or transducer in various transmembrane signaling systems. The beta and gamma chains are required for the GTPase activity, for replacement of GDP by GTP, and for G protein-effector interaction.</text>
</comment>
<evidence type="ECO:0000256" key="2">
    <source>
        <dbReference type="ARBA" id="ARBA00022475"/>
    </source>
</evidence>
<accession>A0ABN8S753</accession>
<sequence length="213" mass="24255">VFCRSCGFELLSSVSFFSSFLQVYRGDLCVFWSKIIMASPASVNRSYVEQLRLEANFVRTPVSKTAQALAQYVEENMNSDPLVTGVSSSLNPYKEKSSSFEDIFRFRWFLSRALIPFSCSLTENLSSDLLVQQAFPCLLDFIMSYVTTSETYRLQKIVVDQLRTEKNVRRIKVSEAANELKSYVEKIQREDPLVTGVPGNQNPFKEKSSCTLI</sequence>
<evidence type="ECO:0000256" key="1">
    <source>
        <dbReference type="ARBA" id="ARBA00007431"/>
    </source>
</evidence>
<dbReference type="PROSITE" id="PS50058">
    <property type="entry name" value="G_PROTEIN_GAMMA"/>
    <property type="match status" value="2"/>
</dbReference>
<dbReference type="InterPro" id="IPR015898">
    <property type="entry name" value="G-protein_gamma-like_dom"/>
</dbReference>
<evidence type="ECO:0000259" key="6">
    <source>
        <dbReference type="PROSITE" id="PS50058"/>
    </source>
</evidence>
<dbReference type="SUPFAM" id="SSF48670">
    <property type="entry name" value="Transducin (heterotrimeric G protein), gamma chain"/>
    <property type="match status" value="2"/>
</dbReference>
<gene>
    <name evidence="7" type="ORF">PEVE_00017757</name>
</gene>
<dbReference type="EMBL" id="CALNXI010002429">
    <property type="protein sequence ID" value="CAH3187562.1"/>
    <property type="molecule type" value="Genomic_DNA"/>
</dbReference>
<keyword evidence="5" id="KW-0449">Lipoprotein</keyword>
<feature type="non-terminal residue" evidence="7">
    <location>
        <position position="1"/>
    </location>
</feature>
<keyword evidence="4 5" id="KW-0807">Transducer</keyword>
<evidence type="ECO:0000313" key="8">
    <source>
        <dbReference type="Proteomes" id="UP001159427"/>
    </source>
</evidence>
<organism evidence="7 8">
    <name type="scientific">Porites evermanni</name>
    <dbReference type="NCBI Taxonomy" id="104178"/>
    <lineage>
        <taxon>Eukaryota</taxon>
        <taxon>Metazoa</taxon>
        <taxon>Cnidaria</taxon>
        <taxon>Anthozoa</taxon>
        <taxon>Hexacorallia</taxon>
        <taxon>Scleractinia</taxon>
        <taxon>Fungiina</taxon>
        <taxon>Poritidae</taxon>
        <taxon>Porites</taxon>
    </lineage>
</organism>
<keyword evidence="2 5" id="KW-1003">Cell membrane</keyword>
<dbReference type="Pfam" id="PF00631">
    <property type="entry name" value="G-gamma"/>
    <property type="match status" value="2"/>
</dbReference>
<dbReference type="Gene3D" id="4.10.260.10">
    <property type="entry name" value="Transducin (heterotrimeric G protein), gamma chain"/>
    <property type="match status" value="2"/>
</dbReference>
<comment type="subcellular location">
    <subcellularLocation>
        <location evidence="5">Cell membrane</location>
        <topology evidence="5">Lipid-anchor</topology>
        <orientation evidence="5">Cytoplasmic side</orientation>
    </subcellularLocation>
</comment>
<protein>
    <recommendedName>
        <fullName evidence="5">Guanine nucleotide-binding protein subunit gamma</fullName>
    </recommendedName>
</protein>
<dbReference type="InterPro" id="IPR001770">
    <property type="entry name" value="G-protein_gamma"/>
</dbReference>
<comment type="subunit">
    <text evidence="5">G proteins are composed of 3 units; alpha, beta and gamma.</text>
</comment>
<dbReference type="Proteomes" id="UP001159427">
    <property type="component" value="Unassembled WGS sequence"/>
</dbReference>
<reference evidence="7 8" key="1">
    <citation type="submission" date="2022-05" db="EMBL/GenBank/DDBJ databases">
        <authorList>
            <consortium name="Genoscope - CEA"/>
            <person name="William W."/>
        </authorList>
    </citation>
    <scope>NUCLEOTIDE SEQUENCE [LARGE SCALE GENOMIC DNA]</scope>
</reference>
<dbReference type="SMART" id="SM01224">
    <property type="entry name" value="G_gamma"/>
    <property type="match status" value="2"/>
</dbReference>
<comment type="similarity">
    <text evidence="1 5">Belongs to the G protein gamma family.</text>
</comment>
<name>A0ABN8S753_9CNID</name>
<dbReference type="InterPro" id="IPR036284">
    <property type="entry name" value="GGL_sf"/>
</dbReference>
<dbReference type="SMART" id="SM00224">
    <property type="entry name" value="GGL"/>
    <property type="match status" value="2"/>
</dbReference>
<evidence type="ECO:0000256" key="3">
    <source>
        <dbReference type="ARBA" id="ARBA00023136"/>
    </source>
</evidence>
<evidence type="ECO:0000313" key="7">
    <source>
        <dbReference type="EMBL" id="CAH3187562.1"/>
    </source>
</evidence>
<keyword evidence="8" id="KW-1185">Reference proteome</keyword>
<evidence type="ECO:0000256" key="4">
    <source>
        <dbReference type="ARBA" id="ARBA00023224"/>
    </source>
</evidence>
<dbReference type="CDD" id="cd00068">
    <property type="entry name" value="GGL"/>
    <property type="match status" value="2"/>
</dbReference>
<proteinExistence type="inferred from homology"/>